<dbReference type="InterPro" id="IPR047520">
    <property type="entry name" value="XPF_nuclease"/>
</dbReference>
<keyword evidence="13" id="KW-1185">Reference proteome</keyword>
<evidence type="ECO:0000256" key="9">
    <source>
        <dbReference type="ARBA" id="ARBA00023242"/>
    </source>
</evidence>
<dbReference type="Proteomes" id="UP000075809">
    <property type="component" value="Unassembled WGS sequence"/>
</dbReference>
<dbReference type="PANTHER" id="PTHR10150">
    <property type="entry name" value="DNA REPAIR ENDONUCLEASE XPF"/>
    <property type="match status" value="1"/>
</dbReference>
<keyword evidence="4 12" id="KW-0255">Endonuclease</keyword>
<accession>A0A151WKR6</accession>
<gene>
    <name evidence="12" type="ORF">ALC60_12492</name>
</gene>
<dbReference type="EMBL" id="KQ983001">
    <property type="protein sequence ID" value="KYQ48436.1"/>
    <property type="molecule type" value="Genomic_DNA"/>
</dbReference>
<dbReference type="GO" id="GO:0003684">
    <property type="term" value="F:damaged DNA binding"/>
    <property type="evidence" value="ECO:0007669"/>
    <property type="project" value="TreeGrafter"/>
</dbReference>
<evidence type="ECO:0000256" key="10">
    <source>
        <dbReference type="ARBA" id="ARBA00072370"/>
    </source>
</evidence>
<dbReference type="InterPro" id="IPR031420">
    <property type="entry name" value="UPF0669"/>
</dbReference>
<sequence length="843" mass="96569">ITYVSALNEELLHYVSDDVPSGSYKYYSLTYDGNIKIRLTSITGDADLYASQIISKPTYEPDHYCLQSTTCGEDTIFIPKSFKRPVSIGVYGHPSHEISKYTLLVSEVIVEDDTSSYDETSGNTYKTRDRKLNSRKLSINMLEYENQIFLDILQEDGLVITAKGLGIETVFTNVIKAYLDPGNLVIVLGTTDYDERYFIDLLKSYGTSRLPFVVNAECSSNEREIMYLEGGVLFISGRILVVDLLKNRVPLHLVTGILVYRAHNILNAYQEAFALRLYRQNNKTGFIKAFTSSSLAFTVGFLKVERVMKALFVKKLYLWPRFHATINNCLSKHEPDVIELHVQITTKMQNIQSTLLDVMNYVVKELKRLNKYLDLDELTVENAVAKKFHKQLHLQIDPIWHQLSITTKQFFSDLKTLRSLIISLTYEDSVSFYVMLNRLRTMEYAMKAGGWIMLDEFENLFKYARSRVYTEKNELKPEPNPKWEALSEVLFEIQEQKHKKKDYENIDKVLILVHDNHIYQPSTSESNIDEETEDTQDTYVLTLSQKCVEGTQSNTSTEDIKHQTLFEECSQIAELDLTREHYATSAPIVFIQAIKKGGDPMALQRMLTEHIPNNIILYATDIGIVRQLEIYQNNNPSLNLKTMVVPENQDGKSDDCLAFTIQSDDANQENTRKGGMQSEVKIIPKVIVDMREFRSELPAILYTRGIKIEPVTLVVGDYILTPEICVERKSISDLIGSLLSGRLYNQAVSMTRHYAKPMLLIEFDQNKPFCFQGNYYVSKDLKSNDIMAKLQLMEELKEILGNKNDAELLYKALHEKCLSTDEGPGTSKVSKVRGKKLFSRVKK</sequence>
<dbReference type="SMART" id="SM00891">
    <property type="entry name" value="ERCC4"/>
    <property type="match status" value="1"/>
</dbReference>
<dbReference type="GO" id="GO:0003697">
    <property type="term" value="F:single-stranded DNA binding"/>
    <property type="evidence" value="ECO:0007669"/>
    <property type="project" value="TreeGrafter"/>
</dbReference>
<keyword evidence="8" id="KW-0234">DNA repair</keyword>
<keyword evidence="7" id="KW-0238">DNA-binding</keyword>
<reference evidence="12 13" key="1">
    <citation type="submission" date="2015-09" db="EMBL/GenBank/DDBJ databases">
        <title>Trachymyrmex zeteki WGS genome.</title>
        <authorList>
            <person name="Nygaard S."/>
            <person name="Hu H."/>
            <person name="Boomsma J."/>
            <person name="Zhang G."/>
        </authorList>
    </citation>
    <scope>NUCLEOTIDE SEQUENCE [LARGE SCALE GENOMIC DNA]</scope>
    <source>
        <strain evidence="12">Tzet28-1</strain>
        <tissue evidence="12">Whole body</tissue>
    </source>
</reference>
<evidence type="ECO:0000256" key="4">
    <source>
        <dbReference type="ARBA" id="ARBA00022759"/>
    </source>
</evidence>
<dbReference type="GO" id="GO:0000724">
    <property type="term" value="P:double-strand break repair via homologous recombination"/>
    <property type="evidence" value="ECO:0007669"/>
    <property type="project" value="TreeGrafter"/>
</dbReference>
<dbReference type="Pfam" id="PF17065">
    <property type="entry name" value="UPF0669"/>
    <property type="match status" value="1"/>
</dbReference>
<evidence type="ECO:0000256" key="8">
    <source>
        <dbReference type="ARBA" id="ARBA00023204"/>
    </source>
</evidence>
<dbReference type="FunFam" id="3.40.50.10130:FF:000002">
    <property type="entry name" value="DNA repair endonuclease XPF"/>
    <property type="match status" value="1"/>
</dbReference>
<proteinExistence type="inferred from homology"/>
<evidence type="ECO:0000256" key="5">
    <source>
        <dbReference type="ARBA" id="ARBA00022763"/>
    </source>
</evidence>
<keyword evidence="9" id="KW-0539">Nucleus</keyword>
<protein>
    <recommendedName>
        <fullName evidence="10">DNA repair endonuclease XPF</fullName>
    </recommendedName>
</protein>
<keyword evidence="3" id="KW-0540">Nuclease</keyword>
<keyword evidence="5" id="KW-0227">DNA damage</keyword>
<dbReference type="Gene3D" id="3.40.50.10130">
    <property type="match status" value="1"/>
</dbReference>
<comment type="subcellular location">
    <subcellularLocation>
        <location evidence="1">Nucleus</location>
    </subcellularLocation>
</comment>
<dbReference type="SUPFAM" id="SSF52980">
    <property type="entry name" value="Restriction endonuclease-like"/>
    <property type="match status" value="1"/>
</dbReference>
<dbReference type="InterPro" id="IPR006166">
    <property type="entry name" value="ERCC4_domain"/>
</dbReference>
<feature type="domain" description="ERCC4" evidence="11">
    <location>
        <begin position="685"/>
        <end position="765"/>
    </location>
</feature>
<comment type="similarity">
    <text evidence="2">Belongs to the XPF family.</text>
</comment>
<dbReference type="GO" id="GO:0000110">
    <property type="term" value="C:nucleotide-excision repair factor 1 complex"/>
    <property type="evidence" value="ECO:0007669"/>
    <property type="project" value="TreeGrafter"/>
</dbReference>
<name>A0A151WKR6_9HYME</name>
<dbReference type="Pfam" id="PF02732">
    <property type="entry name" value="ERCC4"/>
    <property type="match status" value="1"/>
</dbReference>
<feature type="non-terminal residue" evidence="12">
    <location>
        <position position="1"/>
    </location>
</feature>
<evidence type="ECO:0000256" key="6">
    <source>
        <dbReference type="ARBA" id="ARBA00022801"/>
    </source>
</evidence>
<keyword evidence="6" id="KW-0378">Hydrolase</keyword>
<dbReference type="GO" id="GO:0000712">
    <property type="term" value="P:resolution of meiotic recombination intermediates"/>
    <property type="evidence" value="ECO:0007669"/>
    <property type="project" value="TreeGrafter"/>
</dbReference>
<evidence type="ECO:0000313" key="13">
    <source>
        <dbReference type="Proteomes" id="UP000075809"/>
    </source>
</evidence>
<dbReference type="STRING" id="64791.A0A151WKR6"/>
<evidence type="ECO:0000256" key="2">
    <source>
        <dbReference type="ARBA" id="ARBA00010015"/>
    </source>
</evidence>
<dbReference type="AlphaFoldDB" id="A0A151WKR6"/>
<organism evidence="12 13">
    <name type="scientific">Mycetomoellerius zeteki</name>
    <dbReference type="NCBI Taxonomy" id="64791"/>
    <lineage>
        <taxon>Eukaryota</taxon>
        <taxon>Metazoa</taxon>
        <taxon>Ecdysozoa</taxon>
        <taxon>Arthropoda</taxon>
        <taxon>Hexapoda</taxon>
        <taxon>Insecta</taxon>
        <taxon>Pterygota</taxon>
        <taxon>Neoptera</taxon>
        <taxon>Endopterygota</taxon>
        <taxon>Hymenoptera</taxon>
        <taxon>Apocrita</taxon>
        <taxon>Aculeata</taxon>
        <taxon>Formicoidea</taxon>
        <taxon>Formicidae</taxon>
        <taxon>Myrmicinae</taxon>
        <taxon>Mycetomoellerius</taxon>
    </lineage>
</organism>
<evidence type="ECO:0000259" key="11">
    <source>
        <dbReference type="SMART" id="SM00891"/>
    </source>
</evidence>
<evidence type="ECO:0000256" key="1">
    <source>
        <dbReference type="ARBA" id="ARBA00004123"/>
    </source>
</evidence>
<dbReference type="GO" id="GO:1901255">
    <property type="term" value="P:nucleotide-excision repair involved in interstrand cross-link repair"/>
    <property type="evidence" value="ECO:0007669"/>
    <property type="project" value="TreeGrafter"/>
</dbReference>
<dbReference type="InterPro" id="IPR011335">
    <property type="entry name" value="Restrct_endonuc-II-like"/>
</dbReference>
<evidence type="ECO:0000256" key="3">
    <source>
        <dbReference type="ARBA" id="ARBA00022722"/>
    </source>
</evidence>
<evidence type="ECO:0000313" key="12">
    <source>
        <dbReference type="EMBL" id="KYQ48436.1"/>
    </source>
</evidence>
<dbReference type="GO" id="GO:0000014">
    <property type="term" value="F:single-stranded DNA endodeoxyribonuclease activity"/>
    <property type="evidence" value="ECO:0007669"/>
    <property type="project" value="TreeGrafter"/>
</dbReference>
<evidence type="ECO:0000256" key="7">
    <source>
        <dbReference type="ARBA" id="ARBA00023125"/>
    </source>
</evidence>
<dbReference type="CDD" id="cd20078">
    <property type="entry name" value="XPF_nuclease_XPF_euk"/>
    <property type="match status" value="1"/>
</dbReference>
<dbReference type="PANTHER" id="PTHR10150:SF0">
    <property type="entry name" value="DNA REPAIR ENDONUCLEASE XPF"/>
    <property type="match status" value="1"/>
</dbReference>